<accession>A0A267MN50</accession>
<name>A0A267MN50_9FIRM</name>
<dbReference type="OrthoDB" id="2112872at2"/>
<keyword evidence="1" id="KW-0812">Transmembrane</keyword>
<dbReference type="RefSeq" id="WP_095130014.1">
    <property type="nucleotide sequence ID" value="NZ_NIBG01000001.1"/>
</dbReference>
<organism evidence="2 3">
    <name type="scientific">Anaeromicrobium sediminis</name>
    <dbReference type="NCBI Taxonomy" id="1478221"/>
    <lineage>
        <taxon>Bacteria</taxon>
        <taxon>Bacillati</taxon>
        <taxon>Bacillota</taxon>
        <taxon>Clostridia</taxon>
        <taxon>Peptostreptococcales</taxon>
        <taxon>Thermotaleaceae</taxon>
        <taxon>Anaeromicrobium</taxon>
    </lineage>
</organism>
<evidence type="ECO:0000313" key="2">
    <source>
        <dbReference type="EMBL" id="PAB61009.1"/>
    </source>
</evidence>
<reference evidence="2 3" key="1">
    <citation type="submission" date="2017-06" db="EMBL/GenBank/DDBJ databases">
        <title>Draft genome sequence of anaerobic fermentative bacterium Anaeromicrobium sediminis DY2726D isolated from West Pacific Ocean sediments.</title>
        <authorList>
            <person name="Zeng X."/>
        </authorList>
    </citation>
    <scope>NUCLEOTIDE SEQUENCE [LARGE SCALE GENOMIC DNA]</scope>
    <source>
        <strain evidence="2 3">DY2726D</strain>
    </source>
</reference>
<keyword evidence="3" id="KW-1185">Reference proteome</keyword>
<comment type="caution">
    <text evidence="2">The sequence shown here is derived from an EMBL/GenBank/DDBJ whole genome shotgun (WGS) entry which is preliminary data.</text>
</comment>
<protein>
    <submittedName>
        <fullName evidence="2">Uncharacterized protein</fullName>
    </submittedName>
</protein>
<gene>
    <name evidence="2" type="ORF">CCE28_00835</name>
</gene>
<evidence type="ECO:0000313" key="3">
    <source>
        <dbReference type="Proteomes" id="UP000216024"/>
    </source>
</evidence>
<evidence type="ECO:0000256" key="1">
    <source>
        <dbReference type="SAM" id="Phobius"/>
    </source>
</evidence>
<sequence length="99" mass="11824">MRYCTLCKRYIEPVKNRWSWAWFIILCFTGFGGIGYALYHIIMKKKKRCSICYTKQLTKYSPGDAETKKLEKEEKREERKQLIKNTKNKFIDTINGDGE</sequence>
<proteinExistence type="predicted"/>
<dbReference type="Proteomes" id="UP000216024">
    <property type="component" value="Unassembled WGS sequence"/>
</dbReference>
<feature type="transmembrane region" description="Helical" evidence="1">
    <location>
        <begin position="20"/>
        <end position="39"/>
    </location>
</feature>
<dbReference type="AlphaFoldDB" id="A0A267MN50"/>
<dbReference type="EMBL" id="NIBG01000001">
    <property type="protein sequence ID" value="PAB61009.1"/>
    <property type="molecule type" value="Genomic_DNA"/>
</dbReference>
<keyword evidence="1" id="KW-1133">Transmembrane helix</keyword>
<keyword evidence="1" id="KW-0472">Membrane</keyword>